<feature type="chain" id="PRO_5034652597" evidence="1">
    <location>
        <begin position="21"/>
        <end position="257"/>
    </location>
</feature>
<dbReference type="AlphaFoldDB" id="A0A8H5U1L5"/>
<evidence type="ECO:0000313" key="2">
    <source>
        <dbReference type="EMBL" id="KAF5682329.1"/>
    </source>
</evidence>
<dbReference type="Proteomes" id="UP000572754">
    <property type="component" value="Unassembled WGS sequence"/>
</dbReference>
<feature type="signal peptide" evidence="1">
    <location>
        <begin position="1"/>
        <end position="20"/>
    </location>
</feature>
<evidence type="ECO:0000256" key="1">
    <source>
        <dbReference type="SAM" id="SignalP"/>
    </source>
</evidence>
<reference evidence="2 3" key="2">
    <citation type="submission" date="2020-05" db="EMBL/GenBank/DDBJ databases">
        <title>Identification and distribution of gene clusters putatively required for synthesis of sphingolipid metabolism inhibitors in phylogenetically diverse species of the filamentous fungus Fusarium.</title>
        <authorList>
            <person name="Kim H.-S."/>
            <person name="Busman M."/>
            <person name="Brown D.W."/>
            <person name="Divon H."/>
            <person name="Uhlig S."/>
            <person name="Proctor R.H."/>
        </authorList>
    </citation>
    <scope>NUCLEOTIDE SEQUENCE [LARGE SCALE GENOMIC DNA]</scope>
    <source>
        <strain evidence="2 3">NRRL 25331</strain>
    </source>
</reference>
<evidence type="ECO:0000313" key="3">
    <source>
        <dbReference type="Proteomes" id="UP000572754"/>
    </source>
</evidence>
<dbReference type="EMBL" id="JAAQPE010000164">
    <property type="protein sequence ID" value="KAF5682329.1"/>
    <property type="molecule type" value="Genomic_DNA"/>
</dbReference>
<keyword evidence="3" id="KW-1185">Reference proteome</keyword>
<organism evidence="2 3">
    <name type="scientific">Fusarium circinatum</name>
    <name type="common">Pitch canker fungus</name>
    <name type="synonym">Gibberella circinata</name>
    <dbReference type="NCBI Taxonomy" id="48490"/>
    <lineage>
        <taxon>Eukaryota</taxon>
        <taxon>Fungi</taxon>
        <taxon>Dikarya</taxon>
        <taxon>Ascomycota</taxon>
        <taxon>Pezizomycotina</taxon>
        <taxon>Sordariomycetes</taxon>
        <taxon>Hypocreomycetidae</taxon>
        <taxon>Hypocreales</taxon>
        <taxon>Nectriaceae</taxon>
        <taxon>Fusarium</taxon>
        <taxon>Fusarium fujikuroi species complex</taxon>
    </lineage>
</organism>
<name>A0A8H5U1L5_FUSCI</name>
<comment type="caution">
    <text evidence="2">The sequence shown here is derived from an EMBL/GenBank/DDBJ whole genome shotgun (WGS) entry which is preliminary data.</text>
</comment>
<sequence>MLSSKQQLTAVLLLAGRALGLNFTISNGQIFTPGFVVLDAPQPNTPLGGGKLTLRHVTANGKLSLPPHDKDDDNQIFSIEMFLYSYMTGRNLTISNGTATANNASLGEIMAQEPGSTVKHINWVWPDCLVGDGKPEGDSDRGVYNISIRQNFRLNGDDHYTIFDVPINVTNSISEDDDRPSCDELSNDILSPEEIGADAANKVGVLFAPGDSTELEASGEDSKGAVLDSKVAVYAGLSSLAQAKMLFGRSCYENPGE</sequence>
<keyword evidence="1" id="KW-0732">Signal</keyword>
<accession>A0A8H5U1L5</accession>
<reference evidence="3" key="1">
    <citation type="journal article" date="2020" name="BMC Genomics">
        <title>Correction to: Identification and distribution of gene clusters required for synthesis of sphingolipid metabolism inhibitors in diverse species of the filamentous fungus Fusarium.</title>
        <authorList>
            <person name="Kim H.S."/>
            <person name="Lohmar J.M."/>
            <person name="Busman M."/>
            <person name="Brown D.W."/>
            <person name="Naumann T.A."/>
            <person name="Divon H.H."/>
            <person name="Lysoe E."/>
            <person name="Uhlig S."/>
            <person name="Proctor R.H."/>
        </authorList>
    </citation>
    <scope>NUCLEOTIDE SEQUENCE [LARGE SCALE GENOMIC DNA]</scope>
    <source>
        <strain evidence="3">NRRL 25331</strain>
    </source>
</reference>
<proteinExistence type="predicted"/>
<protein>
    <submittedName>
        <fullName evidence="2">Wd40 repeat protein</fullName>
    </submittedName>
</protein>
<gene>
    <name evidence="2" type="ORF">FCIRC_5050</name>
</gene>